<name>A0ABZ1F0K4_9ACTN</name>
<gene>
    <name evidence="1" type="ORF">OG849_21985</name>
</gene>
<dbReference type="RefSeq" id="WP_326704063.1">
    <property type="nucleotide sequence ID" value="NZ_CP109083.1"/>
</dbReference>
<organism evidence="1 2">
    <name type="scientific">Streptomyces cyaneofuscatus</name>
    <dbReference type="NCBI Taxonomy" id="66883"/>
    <lineage>
        <taxon>Bacteria</taxon>
        <taxon>Bacillati</taxon>
        <taxon>Actinomycetota</taxon>
        <taxon>Actinomycetes</taxon>
        <taxon>Kitasatosporales</taxon>
        <taxon>Streptomycetaceae</taxon>
        <taxon>Streptomyces</taxon>
    </lineage>
</organism>
<dbReference type="EMBL" id="CP109083">
    <property type="protein sequence ID" value="WSB09709.1"/>
    <property type="molecule type" value="Genomic_DNA"/>
</dbReference>
<keyword evidence="2" id="KW-1185">Reference proteome</keyword>
<proteinExistence type="predicted"/>
<evidence type="ECO:0000313" key="2">
    <source>
        <dbReference type="Proteomes" id="UP001356428"/>
    </source>
</evidence>
<evidence type="ECO:0000313" key="1">
    <source>
        <dbReference type="EMBL" id="WSB09709.1"/>
    </source>
</evidence>
<protein>
    <submittedName>
        <fullName evidence="1">Uncharacterized protein</fullName>
    </submittedName>
</protein>
<reference evidence="1 2" key="1">
    <citation type="submission" date="2022-10" db="EMBL/GenBank/DDBJ databases">
        <title>The complete genomes of actinobacterial strains from the NBC collection.</title>
        <authorList>
            <person name="Joergensen T.S."/>
            <person name="Alvarez Arevalo M."/>
            <person name="Sterndorff E.B."/>
            <person name="Faurdal D."/>
            <person name="Vuksanovic O."/>
            <person name="Mourched A.-S."/>
            <person name="Charusanti P."/>
            <person name="Shaw S."/>
            <person name="Blin K."/>
            <person name="Weber T."/>
        </authorList>
    </citation>
    <scope>NUCLEOTIDE SEQUENCE [LARGE SCALE GENOMIC DNA]</scope>
    <source>
        <strain evidence="1 2">NBC 01792</strain>
    </source>
</reference>
<dbReference type="Proteomes" id="UP001356428">
    <property type="component" value="Chromosome"/>
</dbReference>
<accession>A0ABZ1F0K4</accession>
<sequence>MGVESRGRWSGWRNREVRIADRTDRPTLLEVRGGLTSNFRFLRMVGSRSTGTTLVATARGRWMRIVLPAGSSGFSVERFVAADGAGGFHRWQARTVEAGALPTLTSEEREGKLTETFGYFHPKRYYEERHVFRYEFESHGSVTYHPETGGSPVEISHYPPRPKGTIPMAHHGYITISSPDKWRVSIV</sequence>